<comment type="subcellular location">
    <subcellularLocation>
        <location evidence="1">Membrane</location>
        <topology evidence="1">Multi-pass membrane protein</topology>
    </subcellularLocation>
</comment>
<reference evidence="11" key="1">
    <citation type="journal article" date="2023" name="bioRxiv">
        <title>Improved chromosome-level genome assembly for marigold (Tagetes erecta).</title>
        <authorList>
            <person name="Jiang F."/>
            <person name="Yuan L."/>
            <person name="Wang S."/>
            <person name="Wang H."/>
            <person name="Xu D."/>
            <person name="Wang A."/>
            <person name="Fan W."/>
        </authorList>
    </citation>
    <scope>NUCLEOTIDE SEQUENCE</scope>
    <source>
        <strain evidence="11">WSJ</strain>
        <tissue evidence="11">Leaf</tissue>
    </source>
</reference>
<keyword evidence="6" id="KW-0443">Lipid metabolism</keyword>
<keyword evidence="5 9" id="KW-1133">Transmembrane helix</keyword>
<evidence type="ECO:0000313" key="12">
    <source>
        <dbReference type="Proteomes" id="UP001229421"/>
    </source>
</evidence>
<dbReference type="PANTHER" id="PTHR31595">
    <property type="entry name" value="LONG-CHAIN-ALCOHOL O-FATTY-ACYLTRANSFERASE 3-RELATED"/>
    <property type="match status" value="1"/>
</dbReference>
<evidence type="ECO:0000256" key="7">
    <source>
        <dbReference type="ARBA" id="ARBA00023136"/>
    </source>
</evidence>
<dbReference type="EMBL" id="JAUHHV010000011">
    <property type="protein sequence ID" value="KAK1407302.1"/>
    <property type="molecule type" value="Genomic_DNA"/>
</dbReference>
<evidence type="ECO:0000256" key="9">
    <source>
        <dbReference type="SAM" id="Phobius"/>
    </source>
</evidence>
<feature type="transmembrane region" description="Helical" evidence="9">
    <location>
        <begin position="270"/>
        <end position="289"/>
    </location>
</feature>
<evidence type="ECO:0000256" key="5">
    <source>
        <dbReference type="ARBA" id="ARBA00022989"/>
    </source>
</evidence>
<dbReference type="InterPro" id="IPR032805">
    <property type="entry name" value="Wax_synthase_dom"/>
</dbReference>
<dbReference type="Proteomes" id="UP001229421">
    <property type="component" value="Unassembled WGS sequence"/>
</dbReference>
<evidence type="ECO:0000256" key="3">
    <source>
        <dbReference type="ARBA" id="ARBA00022679"/>
    </source>
</evidence>
<dbReference type="Pfam" id="PF13813">
    <property type="entry name" value="MBOAT_2"/>
    <property type="match status" value="1"/>
</dbReference>
<dbReference type="PANTHER" id="PTHR31595:SF70">
    <property type="entry name" value="LONG-CHAIN-ALCOHOL O-FATTY-ACYLTRANSFERASE 3-RELATED"/>
    <property type="match status" value="1"/>
</dbReference>
<evidence type="ECO:0000313" key="11">
    <source>
        <dbReference type="EMBL" id="KAK1407302.1"/>
    </source>
</evidence>
<protein>
    <recommendedName>
        <fullName evidence="10">Wax synthase domain-containing protein</fullName>
    </recommendedName>
</protein>
<keyword evidence="4 9" id="KW-0812">Transmembrane</keyword>
<proteinExistence type="inferred from homology"/>
<feature type="transmembrane region" description="Helical" evidence="9">
    <location>
        <begin position="12"/>
        <end position="29"/>
    </location>
</feature>
<dbReference type="GO" id="GO:0016020">
    <property type="term" value="C:membrane"/>
    <property type="evidence" value="ECO:0007669"/>
    <property type="project" value="UniProtKB-SubCell"/>
</dbReference>
<comment type="similarity">
    <text evidence="2">Belongs to the wax synthase family.</text>
</comment>
<evidence type="ECO:0000256" key="8">
    <source>
        <dbReference type="ARBA" id="ARBA00023315"/>
    </source>
</evidence>
<dbReference type="GO" id="GO:0008374">
    <property type="term" value="F:O-acyltransferase activity"/>
    <property type="evidence" value="ECO:0007669"/>
    <property type="project" value="InterPro"/>
</dbReference>
<dbReference type="GO" id="GO:0006629">
    <property type="term" value="P:lipid metabolic process"/>
    <property type="evidence" value="ECO:0007669"/>
    <property type="project" value="UniProtKB-KW"/>
</dbReference>
<gene>
    <name evidence="11" type="ORF">QVD17_38916</name>
</gene>
<evidence type="ECO:0000256" key="4">
    <source>
        <dbReference type="ARBA" id="ARBA00022692"/>
    </source>
</evidence>
<keyword evidence="8" id="KW-0012">Acyltransferase</keyword>
<evidence type="ECO:0000256" key="2">
    <source>
        <dbReference type="ARBA" id="ARBA00007282"/>
    </source>
</evidence>
<feature type="transmembrane region" description="Helical" evidence="9">
    <location>
        <begin position="243"/>
        <end position="264"/>
    </location>
</feature>
<evidence type="ECO:0000256" key="6">
    <source>
        <dbReference type="ARBA" id="ARBA00023098"/>
    </source>
</evidence>
<dbReference type="InterPro" id="IPR044851">
    <property type="entry name" value="Wax_synthase"/>
</dbReference>
<feature type="transmembrane region" description="Helical" evidence="9">
    <location>
        <begin position="41"/>
        <end position="72"/>
    </location>
</feature>
<evidence type="ECO:0000259" key="10">
    <source>
        <dbReference type="Pfam" id="PF13813"/>
    </source>
</evidence>
<name>A0AAD8JMM4_TARER</name>
<feature type="domain" description="Wax synthase" evidence="10">
    <location>
        <begin position="192"/>
        <end position="277"/>
    </location>
</feature>
<keyword evidence="7 9" id="KW-0472">Membrane</keyword>
<comment type="caution">
    <text evidence="11">The sequence shown here is derived from an EMBL/GenBank/DDBJ whole genome shotgun (WGS) entry which is preliminary data.</text>
</comment>
<organism evidence="11 12">
    <name type="scientific">Tagetes erecta</name>
    <name type="common">African marigold</name>
    <dbReference type="NCBI Taxonomy" id="13708"/>
    <lineage>
        <taxon>Eukaryota</taxon>
        <taxon>Viridiplantae</taxon>
        <taxon>Streptophyta</taxon>
        <taxon>Embryophyta</taxon>
        <taxon>Tracheophyta</taxon>
        <taxon>Spermatophyta</taxon>
        <taxon>Magnoliopsida</taxon>
        <taxon>eudicotyledons</taxon>
        <taxon>Gunneridae</taxon>
        <taxon>Pentapetalae</taxon>
        <taxon>asterids</taxon>
        <taxon>campanulids</taxon>
        <taxon>Asterales</taxon>
        <taxon>Asteraceae</taxon>
        <taxon>Asteroideae</taxon>
        <taxon>Heliantheae alliance</taxon>
        <taxon>Tageteae</taxon>
        <taxon>Tagetes</taxon>
    </lineage>
</organism>
<accession>A0AAD8JMM4</accession>
<dbReference type="AlphaFoldDB" id="A0AAD8JMM4"/>
<feature type="transmembrane region" description="Helical" evidence="9">
    <location>
        <begin position="301"/>
        <end position="320"/>
    </location>
</feature>
<feature type="transmembrane region" description="Helical" evidence="9">
    <location>
        <begin position="159"/>
        <end position="180"/>
    </location>
</feature>
<keyword evidence="3" id="KW-0808">Transferase</keyword>
<feature type="transmembrane region" description="Helical" evidence="9">
    <location>
        <begin position="127"/>
        <end position="147"/>
    </location>
</feature>
<keyword evidence="12" id="KW-1185">Reference proteome</keyword>
<sequence>MEDVKELKTFINIWFIAISSMCYCYFIPAKISYGVPRLLSLLPIIALFCILPLSISTVHLVFPTFFFLVWLANFKLLLFAFNRGPLGLSSKQNLPIVTFISIALFPINPKENYNKLSTDAFPFLKQILFVIKVAILTKIIVPIYQYYNLDNIHWSFMVILYFTHMYIAFELGFIFTALLVKFVHGFEFEIDPHFNEPYLATSVQDFWGHRWNLMTSCILRAMVYNPVRSICTPTLGKLRGQMLAIFCTFVVSGLMHELMYFYMIRVPPTWEVTWFFVLHGAWTACEVAVKKAFNGRFRLHRAVSWPLTLVFLIVTGWMFFEQPIKNSVDVKIKNETLFMAKYAFKIHL</sequence>
<evidence type="ECO:0000256" key="1">
    <source>
        <dbReference type="ARBA" id="ARBA00004141"/>
    </source>
</evidence>